<gene>
    <name evidence="1" type="ORF">SNAT2548_LOCUS30908</name>
</gene>
<evidence type="ECO:0000313" key="2">
    <source>
        <dbReference type="Proteomes" id="UP000604046"/>
    </source>
</evidence>
<sequence length="120" mass="12672">MPGSPKRLHGTMRTRTPCPVQTLSGLCYLAVRGPAFAGERGAGTCGRARCSPEPAHLLGFNYHAGKRVADQPRLKLCVIRIRGRVPVAPGVSTVTVPGALKCVVPEAQPVAFTQLLEATT</sequence>
<evidence type="ECO:0000313" key="1">
    <source>
        <dbReference type="EMBL" id="CAE7550405.1"/>
    </source>
</evidence>
<name>A0A812U328_9DINO</name>
<organism evidence="1 2">
    <name type="scientific">Symbiodinium natans</name>
    <dbReference type="NCBI Taxonomy" id="878477"/>
    <lineage>
        <taxon>Eukaryota</taxon>
        <taxon>Sar</taxon>
        <taxon>Alveolata</taxon>
        <taxon>Dinophyceae</taxon>
        <taxon>Suessiales</taxon>
        <taxon>Symbiodiniaceae</taxon>
        <taxon>Symbiodinium</taxon>
    </lineage>
</organism>
<protein>
    <submittedName>
        <fullName evidence="1">Uncharacterized protein</fullName>
    </submittedName>
</protein>
<accession>A0A812U328</accession>
<dbReference type="EMBL" id="CAJNDS010002631">
    <property type="protein sequence ID" value="CAE7550405.1"/>
    <property type="molecule type" value="Genomic_DNA"/>
</dbReference>
<comment type="caution">
    <text evidence="1">The sequence shown here is derived from an EMBL/GenBank/DDBJ whole genome shotgun (WGS) entry which is preliminary data.</text>
</comment>
<dbReference type="Proteomes" id="UP000604046">
    <property type="component" value="Unassembled WGS sequence"/>
</dbReference>
<dbReference type="AlphaFoldDB" id="A0A812U328"/>
<reference evidence="1" key="1">
    <citation type="submission" date="2021-02" db="EMBL/GenBank/DDBJ databases">
        <authorList>
            <person name="Dougan E. K."/>
            <person name="Rhodes N."/>
            <person name="Thang M."/>
            <person name="Chan C."/>
        </authorList>
    </citation>
    <scope>NUCLEOTIDE SEQUENCE</scope>
</reference>
<proteinExistence type="predicted"/>
<keyword evidence="2" id="KW-1185">Reference proteome</keyword>